<proteinExistence type="predicted"/>
<dbReference type="AlphaFoldDB" id="A0AAD7W863"/>
<evidence type="ECO:0000313" key="3">
    <source>
        <dbReference type="Proteomes" id="UP001221898"/>
    </source>
</evidence>
<sequence length="112" mass="12318">MLGTDDRHPHRQTAQPQNLARGQTAPTQTKGLNTDWAFQRCRIQAGWPQSCSRCHCFHAAGALVETALPRRRCAPLYSGRSGHVQEGAAERGQRPQEHSVCRSADTASPSRS</sequence>
<feature type="compositionally biased region" description="Polar residues" evidence="1">
    <location>
        <begin position="12"/>
        <end position="31"/>
    </location>
</feature>
<accession>A0AAD7W863</accession>
<gene>
    <name evidence="2" type="ORF">AAFF_G00156700</name>
</gene>
<dbReference type="EMBL" id="JAINUG010000211">
    <property type="protein sequence ID" value="KAJ8387432.1"/>
    <property type="molecule type" value="Genomic_DNA"/>
</dbReference>
<evidence type="ECO:0000313" key="2">
    <source>
        <dbReference type="EMBL" id="KAJ8387432.1"/>
    </source>
</evidence>
<keyword evidence="3" id="KW-1185">Reference proteome</keyword>
<reference evidence="2" key="1">
    <citation type="journal article" date="2023" name="Science">
        <title>Genome structures resolve the early diversification of teleost fishes.</title>
        <authorList>
            <person name="Parey E."/>
            <person name="Louis A."/>
            <person name="Montfort J."/>
            <person name="Bouchez O."/>
            <person name="Roques C."/>
            <person name="Iampietro C."/>
            <person name="Lluch J."/>
            <person name="Castinel A."/>
            <person name="Donnadieu C."/>
            <person name="Desvignes T."/>
            <person name="Floi Bucao C."/>
            <person name="Jouanno E."/>
            <person name="Wen M."/>
            <person name="Mejri S."/>
            <person name="Dirks R."/>
            <person name="Jansen H."/>
            <person name="Henkel C."/>
            <person name="Chen W.J."/>
            <person name="Zahm M."/>
            <person name="Cabau C."/>
            <person name="Klopp C."/>
            <person name="Thompson A.W."/>
            <person name="Robinson-Rechavi M."/>
            <person name="Braasch I."/>
            <person name="Lecointre G."/>
            <person name="Bobe J."/>
            <person name="Postlethwait J.H."/>
            <person name="Berthelot C."/>
            <person name="Roest Crollius H."/>
            <person name="Guiguen Y."/>
        </authorList>
    </citation>
    <scope>NUCLEOTIDE SEQUENCE</scope>
    <source>
        <strain evidence="2">NC1722</strain>
    </source>
</reference>
<name>A0AAD7W863_9TELE</name>
<feature type="region of interest" description="Disordered" evidence="1">
    <location>
        <begin position="77"/>
        <end position="112"/>
    </location>
</feature>
<feature type="compositionally biased region" description="Basic and acidic residues" evidence="1">
    <location>
        <begin position="88"/>
        <end position="100"/>
    </location>
</feature>
<comment type="caution">
    <text evidence="2">The sequence shown here is derived from an EMBL/GenBank/DDBJ whole genome shotgun (WGS) entry which is preliminary data.</text>
</comment>
<organism evidence="2 3">
    <name type="scientific">Aldrovandia affinis</name>
    <dbReference type="NCBI Taxonomy" id="143900"/>
    <lineage>
        <taxon>Eukaryota</taxon>
        <taxon>Metazoa</taxon>
        <taxon>Chordata</taxon>
        <taxon>Craniata</taxon>
        <taxon>Vertebrata</taxon>
        <taxon>Euteleostomi</taxon>
        <taxon>Actinopterygii</taxon>
        <taxon>Neopterygii</taxon>
        <taxon>Teleostei</taxon>
        <taxon>Notacanthiformes</taxon>
        <taxon>Halosauridae</taxon>
        <taxon>Aldrovandia</taxon>
    </lineage>
</organism>
<feature type="region of interest" description="Disordered" evidence="1">
    <location>
        <begin position="1"/>
        <end position="31"/>
    </location>
</feature>
<evidence type="ECO:0000256" key="1">
    <source>
        <dbReference type="SAM" id="MobiDB-lite"/>
    </source>
</evidence>
<dbReference type="Proteomes" id="UP001221898">
    <property type="component" value="Unassembled WGS sequence"/>
</dbReference>
<protein>
    <submittedName>
        <fullName evidence="2">Uncharacterized protein</fullName>
    </submittedName>
</protein>